<dbReference type="CDD" id="cd03713">
    <property type="entry name" value="EFG_mtEFG_C"/>
    <property type="match status" value="1"/>
</dbReference>
<protein>
    <recommendedName>
        <fullName evidence="9">Elongation factor G</fullName>
    </recommendedName>
</protein>
<evidence type="ECO:0000259" key="6">
    <source>
        <dbReference type="SMART" id="SM00889"/>
    </source>
</evidence>
<dbReference type="GO" id="GO:0032790">
    <property type="term" value="P:ribosome disassembly"/>
    <property type="evidence" value="ECO:0007669"/>
    <property type="project" value="TreeGrafter"/>
</dbReference>
<dbReference type="Pfam" id="PF14492">
    <property type="entry name" value="EFG_III"/>
    <property type="match status" value="1"/>
</dbReference>
<dbReference type="EMBL" id="FNXT01000975">
    <property type="protein sequence ID" value="SZX70179.1"/>
    <property type="molecule type" value="Genomic_DNA"/>
</dbReference>
<reference evidence="7 8" key="1">
    <citation type="submission" date="2016-10" db="EMBL/GenBank/DDBJ databases">
        <authorList>
            <person name="Cai Z."/>
        </authorList>
    </citation>
    <scope>NUCLEOTIDE SEQUENCE [LARGE SCALE GENOMIC DNA]</scope>
</reference>
<dbReference type="InterPro" id="IPR000640">
    <property type="entry name" value="EFG_V-like"/>
</dbReference>
<dbReference type="FunFam" id="3.30.230.10:FF:000003">
    <property type="entry name" value="Elongation factor G"/>
    <property type="match status" value="1"/>
</dbReference>
<dbReference type="Pfam" id="PF03764">
    <property type="entry name" value="EFG_IV"/>
    <property type="match status" value="1"/>
</dbReference>
<keyword evidence="3" id="KW-0648">Protein biosynthesis</keyword>
<sequence length="388" mass="42500">MMMHANNREDIKAAYAGDIVAIGGLKEVITGETLCDEKNPIILERMDFPDPVIKIAIEPKSKGDLEKMGMGLNKLAQEDPSFGYSRDEETGQTVIEGMGELHLEIIVDRLRREFKVECDVGAPQVNYRESISRPNDIRYVHKKQSGGSGQFADVAIKFEPGEPGTGFVFRSEIKGGAVPKEYIPVPKEYIPGVLKGLEESMGSGQLAGFPVVDVTATLIDGSYHEVDSSALAFQIAARGAFREAMSKCGARLLEPVMKVEVITPEDHMGDVIGDLNSRRGMVNKFEDKPGGMKLVQAYVPLADMFSYVSTLLHASHSLLYAGCVPFADCCMLPCVLQAYVPLAEMFSYVSTLRGMTKGRANYSMCLERYEVVPPNIQTEIVAKQKVAA</sequence>
<feature type="domain" description="Translation elongation factor EFG/EF2" evidence="6">
    <location>
        <begin position="124"/>
        <end position="249"/>
    </location>
</feature>
<proteinExistence type="predicted"/>
<evidence type="ECO:0000259" key="5">
    <source>
        <dbReference type="SMART" id="SM00838"/>
    </source>
</evidence>
<dbReference type="AlphaFoldDB" id="A0A383VZ80"/>
<evidence type="ECO:0000256" key="3">
    <source>
        <dbReference type="ARBA" id="ARBA00022917"/>
    </source>
</evidence>
<keyword evidence="8" id="KW-1185">Reference proteome</keyword>
<evidence type="ECO:0000256" key="2">
    <source>
        <dbReference type="ARBA" id="ARBA00022768"/>
    </source>
</evidence>
<dbReference type="Gene3D" id="3.30.70.870">
    <property type="entry name" value="Elongation Factor G (Translational Gtpase), domain 3"/>
    <property type="match status" value="1"/>
</dbReference>
<evidence type="ECO:0000313" key="8">
    <source>
        <dbReference type="Proteomes" id="UP000256970"/>
    </source>
</evidence>
<dbReference type="Gene3D" id="3.30.70.240">
    <property type="match status" value="2"/>
</dbReference>
<gene>
    <name evidence="7" type="ORF">BQ4739_LOCUS10413</name>
</gene>
<dbReference type="Proteomes" id="UP000256970">
    <property type="component" value="Unassembled WGS sequence"/>
</dbReference>
<name>A0A383VZ80_TETOB</name>
<keyword evidence="2" id="KW-0251">Elongation factor</keyword>
<dbReference type="CDD" id="cd16262">
    <property type="entry name" value="EFG_III"/>
    <property type="match status" value="1"/>
</dbReference>
<dbReference type="InterPro" id="IPR047872">
    <property type="entry name" value="EFG_IV"/>
</dbReference>
<dbReference type="GO" id="GO:0003746">
    <property type="term" value="F:translation elongation factor activity"/>
    <property type="evidence" value="ECO:0007669"/>
    <property type="project" value="UniProtKB-KW"/>
</dbReference>
<dbReference type="InterPro" id="IPR041095">
    <property type="entry name" value="EFG_II"/>
</dbReference>
<dbReference type="InterPro" id="IPR009000">
    <property type="entry name" value="Transl_B-barrel_sf"/>
</dbReference>
<organism evidence="7 8">
    <name type="scientific">Tetradesmus obliquus</name>
    <name type="common">Green alga</name>
    <name type="synonym">Acutodesmus obliquus</name>
    <dbReference type="NCBI Taxonomy" id="3088"/>
    <lineage>
        <taxon>Eukaryota</taxon>
        <taxon>Viridiplantae</taxon>
        <taxon>Chlorophyta</taxon>
        <taxon>core chlorophytes</taxon>
        <taxon>Chlorophyceae</taxon>
        <taxon>CS clade</taxon>
        <taxon>Sphaeropleales</taxon>
        <taxon>Scenedesmaceae</taxon>
        <taxon>Tetradesmus</taxon>
    </lineage>
</organism>
<dbReference type="CDD" id="cd01434">
    <property type="entry name" value="EFG_mtEFG1_IV"/>
    <property type="match status" value="1"/>
</dbReference>
<evidence type="ECO:0000256" key="4">
    <source>
        <dbReference type="ARBA" id="ARBA00023134"/>
    </source>
</evidence>
<dbReference type="InterPro" id="IPR035649">
    <property type="entry name" value="EFG_V"/>
</dbReference>
<dbReference type="InterPro" id="IPR035647">
    <property type="entry name" value="EFG_III/V"/>
</dbReference>
<dbReference type="SMART" id="SM00889">
    <property type="entry name" value="EFG_IV"/>
    <property type="match status" value="1"/>
</dbReference>
<dbReference type="SUPFAM" id="SSF54211">
    <property type="entry name" value="Ribosomal protein S5 domain 2-like"/>
    <property type="match status" value="1"/>
</dbReference>
<dbReference type="PANTHER" id="PTHR43261">
    <property type="entry name" value="TRANSLATION ELONGATION FACTOR G-RELATED"/>
    <property type="match status" value="1"/>
</dbReference>
<dbReference type="SUPFAM" id="SSF54980">
    <property type="entry name" value="EF-G C-terminal domain-like"/>
    <property type="match status" value="3"/>
</dbReference>
<dbReference type="InterPro" id="IPR020568">
    <property type="entry name" value="Ribosomal_Su5_D2-typ_SF"/>
</dbReference>
<dbReference type="InterPro" id="IPR009022">
    <property type="entry name" value="EFG_III"/>
</dbReference>
<dbReference type="Gene3D" id="3.30.230.10">
    <property type="match status" value="2"/>
</dbReference>
<evidence type="ECO:0000313" key="7">
    <source>
        <dbReference type="EMBL" id="SZX70179.1"/>
    </source>
</evidence>
<keyword evidence="4" id="KW-0342">GTP-binding</keyword>
<dbReference type="InterPro" id="IPR014721">
    <property type="entry name" value="Ribsml_uS5_D2-typ_fold_subgr"/>
</dbReference>
<dbReference type="SUPFAM" id="SSF50447">
    <property type="entry name" value="Translation proteins"/>
    <property type="match status" value="1"/>
</dbReference>
<keyword evidence="1" id="KW-0547">Nucleotide-binding</keyword>
<evidence type="ECO:0000256" key="1">
    <source>
        <dbReference type="ARBA" id="ARBA00022741"/>
    </source>
</evidence>
<dbReference type="FunFam" id="3.30.70.240:FF:000001">
    <property type="entry name" value="Elongation factor G"/>
    <property type="match status" value="1"/>
</dbReference>
<dbReference type="Pfam" id="PF00679">
    <property type="entry name" value="EFG_C"/>
    <property type="match status" value="2"/>
</dbReference>
<dbReference type="Gene3D" id="2.40.30.10">
    <property type="entry name" value="Translation factors"/>
    <property type="match status" value="1"/>
</dbReference>
<dbReference type="GO" id="GO:0005525">
    <property type="term" value="F:GTP binding"/>
    <property type="evidence" value="ECO:0007669"/>
    <property type="project" value="UniProtKB-KW"/>
</dbReference>
<dbReference type="SMART" id="SM00838">
    <property type="entry name" value="EFG_C"/>
    <property type="match status" value="1"/>
</dbReference>
<dbReference type="PANTHER" id="PTHR43261:SF1">
    <property type="entry name" value="RIBOSOME-RELEASING FACTOR 2, MITOCHONDRIAL"/>
    <property type="match status" value="1"/>
</dbReference>
<accession>A0A383VZ80</accession>
<dbReference type="FunFam" id="3.30.70.870:FF:000001">
    <property type="entry name" value="Elongation factor G"/>
    <property type="match status" value="1"/>
</dbReference>
<dbReference type="InterPro" id="IPR005517">
    <property type="entry name" value="Transl_elong_EFG/EF2_IV"/>
</dbReference>
<evidence type="ECO:0008006" key="9">
    <source>
        <dbReference type="Google" id="ProtNLM"/>
    </source>
</evidence>
<feature type="domain" description="Elongation factor EFG" evidence="5">
    <location>
        <begin position="251"/>
        <end position="380"/>
    </location>
</feature>